<organism evidence="2 3">
    <name type="scientific">Rugosimonospora africana</name>
    <dbReference type="NCBI Taxonomy" id="556532"/>
    <lineage>
        <taxon>Bacteria</taxon>
        <taxon>Bacillati</taxon>
        <taxon>Actinomycetota</taxon>
        <taxon>Actinomycetes</taxon>
        <taxon>Micromonosporales</taxon>
        <taxon>Micromonosporaceae</taxon>
        <taxon>Rugosimonospora</taxon>
    </lineage>
</organism>
<sequence>MYPYQRPPPDASHTGVELAEPSPRNVRSAKNWSPLGSSRNATAPSVREDLIHRNVAKLVQIGGPFYEVTGSAIEPDNLRRSWYPLRAVIDLPEMRLHNLRHSCAALLLDTAG</sequence>
<keyword evidence="3" id="KW-1185">Reference proteome</keyword>
<comment type="caution">
    <text evidence="2">The sequence shown here is derived from an EMBL/GenBank/DDBJ whole genome shotgun (WGS) entry which is preliminary data.</text>
</comment>
<accession>A0A8J3QNK8</accession>
<gene>
    <name evidence="2" type="ORF">Raf01_15560</name>
</gene>
<feature type="compositionally biased region" description="Pro residues" evidence="1">
    <location>
        <begin position="1"/>
        <end position="10"/>
    </location>
</feature>
<protein>
    <recommendedName>
        <fullName evidence="4">Tyr recombinase domain-containing protein</fullName>
    </recommendedName>
</protein>
<dbReference type="AlphaFoldDB" id="A0A8J3QNK8"/>
<evidence type="ECO:0000256" key="1">
    <source>
        <dbReference type="SAM" id="MobiDB-lite"/>
    </source>
</evidence>
<proteinExistence type="predicted"/>
<dbReference type="GO" id="GO:0006310">
    <property type="term" value="P:DNA recombination"/>
    <property type="evidence" value="ECO:0007669"/>
    <property type="project" value="InterPro"/>
</dbReference>
<evidence type="ECO:0000313" key="2">
    <source>
        <dbReference type="EMBL" id="GIH13384.1"/>
    </source>
</evidence>
<dbReference type="Gene3D" id="1.10.443.10">
    <property type="entry name" value="Intergrase catalytic core"/>
    <property type="match status" value="1"/>
</dbReference>
<reference evidence="2" key="1">
    <citation type="submission" date="2021-01" db="EMBL/GenBank/DDBJ databases">
        <title>Whole genome shotgun sequence of Rugosimonospora africana NBRC 104875.</title>
        <authorList>
            <person name="Komaki H."/>
            <person name="Tamura T."/>
        </authorList>
    </citation>
    <scope>NUCLEOTIDE SEQUENCE</scope>
    <source>
        <strain evidence="2">NBRC 104875</strain>
    </source>
</reference>
<evidence type="ECO:0000313" key="3">
    <source>
        <dbReference type="Proteomes" id="UP000642748"/>
    </source>
</evidence>
<feature type="region of interest" description="Disordered" evidence="1">
    <location>
        <begin position="1"/>
        <end position="45"/>
    </location>
</feature>
<evidence type="ECO:0008006" key="4">
    <source>
        <dbReference type="Google" id="ProtNLM"/>
    </source>
</evidence>
<dbReference type="EMBL" id="BONZ01000013">
    <property type="protein sequence ID" value="GIH13384.1"/>
    <property type="molecule type" value="Genomic_DNA"/>
</dbReference>
<dbReference type="InterPro" id="IPR013762">
    <property type="entry name" value="Integrase-like_cat_sf"/>
</dbReference>
<dbReference type="GO" id="GO:0015074">
    <property type="term" value="P:DNA integration"/>
    <property type="evidence" value="ECO:0007669"/>
    <property type="project" value="InterPro"/>
</dbReference>
<feature type="compositionally biased region" description="Polar residues" evidence="1">
    <location>
        <begin position="28"/>
        <end position="43"/>
    </location>
</feature>
<dbReference type="GO" id="GO:0003677">
    <property type="term" value="F:DNA binding"/>
    <property type="evidence" value="ECO:0007669"/>
    <property type="project" value="InterPro"/>
</dbReference>
<name>A0A8J3QNK8_9ACTN</name>
<dbReference type="Proteomes" id="UP000642748">
    <property type="component" value="Unassembled WGS sequence"/>
</dbReference>